<dbReference type="Proteomes" id="UP000299102">
    <property type="component" value="Unassembled WGS sequence"/>
</dbReference>
<gene>
    <name evidence="1" type="ORF">EVAR_5921_1</name>
</gene>
<proteinExistence type="predicted"/>
<organism evidence="1 2">
    <name type="scientific">Eumeta variegata</name>
    <name type="common">Bagworm moth</name>
    <name type="synonym">Eumeta japonica</name>
    <dbReference type="NCBI Taxonomy" id="151549"/>
    <lineage>
        <taxon>Eukaryota</taxon>
        <taxon>Metazoa</taxon>
        <taxon>Ecdysozoa</taxon>
        <taxon>Arthropoda</taxon>
        <taxon>Hexapoda</taxon>
        <taxon>Insecta</taxon>
        <taxon>Pterygota</taxon>
        <taxon>Neoptera</taxon>
        <taxon>Endopterygota</taxon>
        <taxon>Lepidoptera</taxon>
        <taxon>Glossata</taxon>
        <taxon>Ditrysia</taxon>
        <taxon>Tineoidea</taxon>
        <taxon>Psychidae</taxon>
        <taxon>Oiketicinae</taxon>
        <taxon>Eumeta</taxon>
    </lineage>
</organism>
<comment type="caution">
    <text evidence="1">The sequence shown here is derived from an EMBL/GenBank/DDBJ whole genome shotgun (WGS) entry which is preliminary data.</text>
</comment>
<protein>
    <submittedName>
        <fullName evidence="1">Uncharacterized protein</fullName>
    </submittedName>
</protein>
<evidence type="ECO:0000313" key="1">
    <source>
        <dbReference type="EMBL" id="GBP12095.1"/>
    </source>
</evidence>
<keyword evidence="2" id="KW-1185">Reference proteome</keyword>
<reference evidence="1 2" key="1">
    <citation type="journal article" date="2019" name="Commun. Biol.">
        <title>The bagworm genome reveals a unique fibroin gene that provides high tensile strength.</title>
        <authorList>
            <person name="Kono N."/>
            <person name="Nakamura H."/>
            <person name="Ohtoshi R."/>
            <person name="Tomita M."/>
            <person name="Numata K."/>
            <person name="Arakawa K."/>
        </authorList>
    </citation>
    <scope>NUCLEOTIDE SEQUENCE [LARGE SCALE GENOMIC DNA]</scope>
</reference>
<dbReference type="AlphaFoldDB" id="A0A4C1TDA5"/>
<accession>A0A4C1TDA5</accession>
<name>A0A4C1TDA5_EUMVA</name>
<evidence type="ECO:0000313" key="2">
    <source>
        <dbReference type="Proteomes" id="UP000299102"/>
    </source>
</evidence>
<sequence>MRAMTDWQEYRRGQNVANNLPNEAALCTARVDKPEWRWRTCRDSLILPRNSVRTTSRCRVTARSTGSKYLTYYRELLGDERVLSLHNLYGFISKV</sequence>
<dbReference type="EMBL" id="BGZK01000049">
    <property type="protein sequence ID" value="GBP12095.1"/>
    <property type="molecule type" value="Genomic_DNA"/>
</dbReference>